<dbReference type="AlphaFoldDB" id="A0A841DH53"/>
<evidence type="ECO:0000256" key="4">
    <source>
        <dbReference type="ARBA" id="ARBA00022692"/>
    </source>
</evidence>
<feature type="transmembrane region" description="Helical" evidence="7">
    <location>
        <begin position="202"/>
        <end position="228"/>
    </location>
</feature>
<dbReference type="InterPro" id="IPR000515">
    <property type="entry name" value="MetI-like"/>
</dbReference>
<keyword evidence="3" id="KW-1003">Cell membrane</keyword>
<feature type="transmembrane region" description="Helical" evidence="7">
    <location>
        <begin position="309"/>
        <end position="328"/>
    </location>
</feature>
<dbReference type="EMBL" id="JACHNF010000001">
    <property type="protein sequence ID" value="MBB5976789.1"/>
    <property type="molecule type" value="Genomic_DNA"/>
</dbReference>
<evidence type="ECO:0000259" key="9">
    <source>
        <dbReference type="PROSITE" id="PS50928"/>
    </source>
</evidence>
<feature type="transmembrane region" description="Helical" evidence="7">
    <location>
        <begin position="249"/>
        <end position="267"/>
    </location>
</feature>
<gene>
    <name evidence="10" type="ORF">HDA44_000130</name>
</gene>
<keyword evidence="2 7" id="KW-0813">Transport</keyword>
<organism evidence="10 11">
    <name type="scientific">Kribbella solani</name>
    <dbReference type="NCBI Taxonomy" id="236067"/>
    <lineage>
        <taxon>Bacteria</taxon>
        <taxon>Bacillati</taxon>
        <taxon>Actinomycetota</taxon>
        <taxon>Actinomycetes</taxon>
        <taxon>Propionibacteriales</taxon>
        <taxon>Kribbellaceae</taxon>
        <taxon>Kribbella</taxon>
    </lineage>
</organism>
<dbReference type="GO" id="GO:0005886">
    <property type="term" value="C:plasma membrane"/>
    <property type="evidence" value="ECO:0007669"/>
    <property type="project" value="UniProtKB-SubCell"/>
</dbReference>
<evidence type="ECO:0000313" key="11">
    <source>
        <dbReference type="Proteomes" id="UP000558997"/>
    </source>
</evidence>
<protein>
    <submittedName>
        <fullName evidence="10">Putative aldouronate transport system permease protein</fullName>
    </submittedName>
</protein>
<feature type="transmembrane region" description="Helical" evidence="7">
    <location>
        <begin position="162"/>
        <end position="182"/>
    </location>
</feature>
<evidence type="ECO:0000256" key="5">
    <source>
        <dbReference type="ARBA" id="ARBA00022989"/>
    </source>
</evidence>
<evidence type="ECO:0000313" key="10">
    <source>
        <dbReference type="EMBL" id="MBB5976789.1"/>
    </source>
</evidence>
<dbReference type="RefSeq" id="WP_337905569.1">
    <property type="nucleotide sequence ID" value="NZ_BAAAVN010000019.1"/>
</dbReference>
<keyword evidence="4 7" id="KW-0812">Transmembrane</keyword>
<feature type="compositionally biased region" description="Pro residues" evidence="8">
    <location>
        <begin position="21"/>
        <end position="33"/>
    </location>
</feature>
<sequence>MARTDAIQDRSIPENDSAGPGPGPGPGAGPPGPAAGSRSRGRTLSWWARARRDKILLLMALPGLALLLAFHYLPLLGNLIAFQEYLPFVPLGRSAWVGWDNFAVIFNGDAEFLNALKNTLLITLVQVIFVFPAPIALALLLNSLLSERIKRIVQSVLYLPHFLSWVIVVAIFQQVLGGSGLINNFLREHGMSTIDFLGNPDGFIALLTSQVIWKDTGWGTILFLAALTQIDQGLYEAARVDGASRWRQLWHVTVPGIRGLIILLLILRLGDSLTVGFEQIILQQNLVGRPASEVLDTYVYNNGVLAGQWGVSAAVGLVKGLFGVALVLGANKVAHLFGEAGVYKK</sequence>
<keyword evidence="6 7" id="KW-0472">Membrane</keyword>
<name>A0A841DH53_9ACTN</name>
<reference evidence="10 11" key="1">
    <citation type="submission" date="2020-08" db="EMBL/GenBank/DDBJ databases">
        <title>Sequencing the genomes of 1000 actinobacteria strains.</title>
        <authorList>
            <person name="Klenk H.-P."/>
        </authorList>
    </citation>
    <scope>NUCLEOTIDE SEQUENCE [LARGE SCALE GENOMIC DNA]</scope>
    <source>
        <strain evidence="10 11">DSM 17294</strain>
    </source>
</reference>
<evidence type="ECO:0000256" key="2">
    <source>
        <dbReference type="ARBA" id="ARBA00022448"/>
    </source>
</evidence>
<keyword evidence="11" id="KW-1185">Reference proteome</keyword>
<feature type="transmembrane region" description="Helical" evidence="7">
    <location>
        <begin position="120"/>
        <end position="141"/>
    </location>
</feature>
<feature type="region of interest" description="Disordered" evidence="8">
    <location>
        <begin position="1"/>
        <end position="40"/>
    </location>
</feature>
<feature type="compositionally biased region" description="Basic and acidic residues" evidence="8">
    <location>
        <begin position="1"/>
        <end position="13"/>
    </location>
</feature>
<dbReference type="SUPFAM" id="SSF161098">
    <property type="entry name" value="MetI-like"/>
    <property type="match status" value="1"/>
</dbReference>
<accession>A0A841DH53</accession>
<evidence type="ECO:0000256" key="3">
    <source>
        <dbReference type="ARBA" id="ARBA00022475"/>
    </source>
</evidence>
<dbReference type="GO" id="GO:0055085">
    <property type="term" value="P:transmembrane transport"/>
    <property type="evidence" value="ECO:0007669"/>
    <property type="project" value="InterPro"/>
</dbReference>
<evidence type="ECO:0000256" key="7">
    <source>
        <dbReference type="RuleBase" id="RU363032"/>
    </source>
</evidence>
<comment type="caution">
    <text evidence="10">The sequence shown here is derived from an EMBL/GenBank/DDBJ whole genome shotgun (WGS) entry which is preliminary data.</text>
</comment>
<dbReference type="PANTHER" id="PTHR43227:SF11">
    <property type="entry name" value="BLL4140 PROTEIN"/>
    <property type="match status" value="1"/>
</dbReference>
<comment type="subcellular location">
    <subcellularLocation>
        <location evidence="1 7">Cell membrane</location>
        <topology evidence="1 7">Multi-pass membrane protein</topology>
    </subcellularLocation>
</comment>
<dbReference type="InterPro" id="IPR050809">
    <property type="entry name" value="UgpAE/MalFG_permease"/>
</dbReference>
<comment type="similarity">
    <text evidence="7">Belongs to the binding-protein-dependent transport system permease family.</text>
</comment>
<dbReference type="Gene3D" id="1.10.3720.10">
    <property type="entry name" value="MetI-like"/>
    <property type="match status" value="1"/>
</dbReference>
<dbReference type="Pfam" id="PF00528">
    <property type="entry name" value="BPD_transp_1"/>
    <property type="match status" value="1"/>
</dbReference>
<feature type="transmembrane region" description="Helical" evidence="7">
    <location>
        <begin position="55"/>
        <end position="73"/>
    </location>
</feature>
<dbReference type="Proteomes" id="UP000558997">
    <property type="component" value="Unassembled WGS sequence"/>
</dbReference>
<evidence type="ECO:0000256" key="1">
    <source>
        <dbReference type="ARBA" id="ARBA00004651"/>
    </source>
</evidence>
<dbReference type="PROSITE" id="PS50928">
    <property type="entry name" value="ABC_TM1"/>
    <property type="match status" value="1"/>
</dbReference>
<feature type="domain" description="ABC transmembrane type-1" evidence="9">
    <location>
        <begin position="116"/>
        <end position="330"/>
    </location>
</feature>
<dbReference type="CDD" id="cd06261">
    <property type="entry name" value="TM_PBP2"/>
    <property type="match status" value="1"/>
</dbReference>
<evidence type="ECO:0000256" key="8">
    <source>
        <dbReference type="SAM" id="MobiDB-lite"/>
    </source>
</evidence>
<dbReference type="PANTHER" id="PTHR43227">
    <property type="entry name" value="BLL4140 PROTEIN"/>
    <property type="match status" value="1"/>
</dbReference>
<evidence type="ECO:0000256" key="6">
    <source>
        <dbReference type="ARBA" id="ARBA00023136"/>
    </source>
</evidence>
<proteinExistence type="inferred from homology"/>
<keyword evidence="5 7" id="KW-1133">Transmembrane helix</keyword>
<dbReference type="InterPro" id="IPR035906">
    <property type="entry name" value="MetI-like_sf"/>
</dbReference>